<protein>
    <recommendedName>
        <fullName evidence="1">6-hydroxymethylpterin diphosphokinase MptE-like domain-containing protein</fullName>
    </recommendedName>
</protein>
<name>A0A6M3LCT5_9ZZZZ</name>
<dbReference type="Pfam" id="PF01973">
    <property type="entry name" value="MptE-like"/>
    <property type="match status" value="1"/>
</dbReference>
<dbReference type="AlphaFoldDB" id="A0A6M3LCT5"/>
<dbReference type="InterPro" id="IPR002826">
    <property type="entry name" value="MptE-like"/>
</dbReference>
<accession>A0A6M3LCT5</accession>
<dbReference type="EMBL" id="MT143074">
    <property type="protein sequence ID" value="QJA92530.1"/>
    <property type="molecule type" value="Genomic_DNA"/>
</dbReference>
<evidence type="ECO:0000313" key="2">
    <source>
        <dbReference type="EMBL" id="QJA74030.1"/>
    </source>
</evidence>
<dbReference type="EMBL" id="MT142069">
    <property type="protein sequence ID" value="QJA74030.1"/>
    <property type="molecule type" value="Genomic_DNA"/>
</dbReference>
<evidence type="ECO:0000259" key="1">
    <source>
        <dbReference type="Pfam" id="PF01973"/>
    </source>
</evidence>
<proteinExistence type="predicted"/>
<gene>
    <name evidence="2" type="ORF">MM415A02121_0012</name>
    <name evidence="3" type="ORF">MM415B04610_0009</name>
</gene>
<feature type="domain" description="6-hydroxymethylpterin diphosphokinase MptE-like" evidence="1">
    <location>
        <begin position="126"/>
        <end position="228"/>
    </location>
</feature>
<evidence type="ECO:0000313" key="3">
    <source>
        <dbReference type="EMBL" id="QJA92530.1"/>
    </source>
</evidence>
<sequence>MDDEEYQKLGFIQSVNLGGVVDVDRVIGWLQNFQVNLKTIGFKSVSDLPKIEGSALVIDKSMASTKFFEQIHHLKDYHGVIICCDRALYQIIPYIFPSKEDKLRVVETQNNYSFISPNGTRPPDAPTYVCNLDSSSLCLSFFDRPDVKRVMDKVTAVFSVTTNPLTIRHFHGKRYFFTPYMMGLTDTLQFKSGTPYIRTGGQVASFAWVLAYALGAKTIGTFGITHSFDSMAETEYPGAAHERIEGLYGTCWQDQTYRFYNDTYLKLIREGKKDGVETINCSKAGLLYNSNVIDMSLQEYVEKYE</sequence>
<reference evidence="3" key="1">
    <citation type="submission" date="2020-03" db="EMBL/GenBank/DDBJ databases">
        <title>The deep terrestrial virosphere.</title>
        <authorList>
            <person name="Holmfeldt K."/>
            <person name="Nilsson E."/>
            <person name="Simone D."/>
            <person name="Lopez-Fernandez M."/>
            <person name="Wu X."/>
            <person name="de Brujin I."/>
            <person name="Lundin D."/>
            <person name="Andersson A."/>
            <person name="Bertilsson S."/>
            <person name="Dopson M."/>
        </authorList>
    </citation>
    <scope>NUCLEOTIDE SEQUENCE</scope>
    <source>
        <strain evidence="2">MM415A02121</strain>
        <strain evidence="3">MM415B04610</strain>
    </source>
</reference>
<organism evidence="3">
    <name type="scientific">viral metagenome</name>
    <dbReference type="NCBI Taxonomy" id="1070528"/>
    <lineage>
        <taxon>unclassified sequences</taxon>
        <taxon>metagenomes</taxon>
        <taxon>organismal metagenomes</taxon>
    </lineage>
</organism>